<dbReference type="OrthoDB" id="2678813at2"/>
<name>A0A5J5GEP4_9BACL</name>
<proteinExistence type="predicted"/>
<accession>A0A5J5GEP4</accession>
<dbReference type="Proteomes" id="UP000367750">
    <property type="component" value="Unassembled WGS sequence"/>
</dbReference>
<comment type="caution">
    <text evidence="1">The sequence shown here is derived from an EMBL/GenBank/DDBJ whole genome shotgun (WGS) entry which is preliminary data.</text>
</comment>
<evidence type="ECO:0000313" key="2">
    <source>
        <dbReference type="Proteomes" id="UP000367750"/>
    </source>
</evidence>
<sequence>MERGSRLRHSPPFCSIYWGIPHFGRREGRGMALIPKGRLAAALLATLLFAFLLPALAGLDGSVRHGGERPVMASSEPVQLSGGTLVDELAALPLTLPIGRAGWSDGALSLDLQVTDSAQPPGEVYLNIADVLDFAFGRTDNVNQVLLRIIAVDK</sequence>
<protein>
    <submittedName>
        <fullName evidence="1">Uncharacterized protein</fullName>
    </submittedName>
</protein>
<dbReference type="EMBL" id="VYKK01000005">
    <property type="protein sequence ID" value="KAA9006233.1"/>
    <property type="molecule type" value="Genomic_DNA"/>
</dbReference>
<organism evidence="1 2">
    <name type="scientific">Paenibacillus spiritus</name>
    <dbReference type="NCBI Taxonomy" id="2496557"/>
    <lineage>
        <taxon>Bacteria</taxon>
        <taxon>Bacillati</taxon>
        <taxon>Bacillota</taxon>
        <taxon>Bacilli</taxon>
        <taxon>Bacillales</taxon>
        <taxon>Paenibacillaceae</taxon>
        <taxon>Paenibacillus</taxon>
    </lineage>
</organism>
<evidence type="ECO:0000313" key="1">
    <source>
        <dbReference type="EMBL" id="KAA9006233.1"/>
    </source>
</evidence>
<reference evidence="1 2" key="1">
    <citation type="submission" date="2019-09" db="EMBL/GenBank/DDBJ databases">
        <title>Bacillus ochoae sp. nov., Paenibacillus whitsoniae sp. nov., Paenibacillus spiritus sp. nov. Isolated from the Mars Exploration Rover during spacecraft assembly.</title>
        <authorList>
            <person name="Seuylemezian A."/>
            <person name="Vaishampayan P."/>
        </authorList>
    </citation>
    <scope>NUCLEOTIDE SEQUENCE [LARGE SCALE GENOMIC DNA]</scope>
    <source>
        <strain evidence="1 2">MER_111</strain>
    </source>
</reference>
<keyword evidence="2" id="KW-1185">Reference proteome</keyword>
<dbReference type="AlphaFoldDB" id="A0A5J5GEP4"/>
<gene>
    <name evidence="1" type="ORF">F4V43_04535</name>
</gene>
<dbReference type="RefSeq" id="WP_150457064.1">
    <property type="nucleotide sequence ID" value="NZ_VYKK01000005.1"/>
</dbReference>